<accession>A0A6P2Q5E7</accession>
<dbReference type="InterPro" id="IPR002514">
    <property type="entry name" value="Transposase_8"/>
</dbReference>
<dbReference type="Pfam" id="PF01527">
    <property type="entry name" value="HTH_Tnp_1"/>
    <property type="match status" value="1"/>
</dbReference>
<dbReference type="EMBL" id="CABVPY010000047">
    <property type="protein sequence ID" value="VWC17137.1"/>
    <property type="molecule type" value="Genomic_DNA"/>
</dbReference>
<name>A0A6P2Q5E7_BURL3</name>
<dbReference type="GO" id="GO:0043565">
    <property type="term" value="F:sequence-specific DNA binding"/>
    <property type="evidence" value="ECO:0007669"/>
    <property type="project" value="InterPro"/>
</dbReference>
<dbReference type="GO" id="GO:0004803">
    <property type="term" value="F:transposase activity"/>
    <property type="evidence" value="ECO:0007669"/>
    <property type="project" value="InterPro"/>
</dbReference>
<reference evidence="1 2" key="1">
    <citation type="submission" date="2019-09" db="EMBL/GenBank/DDBJ databases">
        <authorList>
            <person name="Depoorter E."/>
        </authorList>
    </citation>
    <scope>NUCLEOTIDE SEQUENCE [LARGE SCALE GENOMIC DNA]</scope>
    <source>
        <strain evidence="1">LMG 6863</strain>
    </source>
</reference>
<evidence type="ECO:0000313" key="1">
    <source>
        <dbReference type="EMBL" id="VWC17137.1"/>
    </source>
</evidence>
<protein>
    <submittedName>
        <fullName evidence="1">Transposase IS3/IS911 family protein</fullName>
    </submittedName>
</protein>
<dbReference type="SUPFAM" id="SSF48295">
    <property type="entry name" value="TrpR-like"/>
    <property type="match status" value="1"/>
</dbReference>
<proteinExistence type="predicted"/>
<evidence type="ECO:0000313" key="2">
    <source>
        <dbReference type="Proteomes" id="UP000494170"/>
    </source>
</evidence>
<dbReference type="GO" id="GO:0006313">
    <property type="term" value="P:DNA transposition"/>
    <property type="evidence" value="ECO:0007669"/>
    <property type="project" value="InterPro"/>
</dbReference>
<dbReference type="AlphaFoldDB" id="A0A6P2Q5E7"/>
<dbReference type="InterPro" id="IPR010921">
    <property type="entry name" value="Trp_repressor/repl_initiator"/>
</dbReference>
<dbReference type="Proteomes" id="UP000494170">
    <property type="component" value="Unassembled WGS sequence"/>
</dbReference>
<organism evidence="1 2">
    <name type="scientific">Burkholderia lata (strain ATCC 17760 / DSM 23089 / LMG 22485 / NCIMB 9086 / R18194 / 383)</name>
    <dbReference type="NCBI Taxonomy" id="482957"/>
    <lineage>
        <taxon>Bacteria</taxon>
        <taxon>Pseudomonadati</taxon>
        <taxon>Pseudomonadota</taxon>
        <taxon>Betaproteobacteria</taxon>
        <taxon>Burkholderiales</taxon>
        <taxon>Burkholderiaceae</taxon>
        <taxon>Burkholderia</taxon>
        <taxon>Burkholderia cepacia complex</taxon>
    </lineage>
</organism>
<sequence>MFASHWLAPENPSSYVSTIEDRSPTIGSSIYRMPPHPCSESSDQAPASWRSRCCVPWPTTRTSYRGGAARSDGILRSVSRTSGVQFNVMGIRLMKPTAHGRQPGSRNCTKEFREAVVAEASDPNRSIAEVARRHGLNANMVSQWRRRSLEAQQATPVPCVALLPVDVIELPSESTASHTPQQEHKAPASAATPLNCEIEIDVGKRRNRICGMSLGTRRTGSARLPEVIPPSSRIWIAAGVTDMRSGFNSLAREGASRAGERSL</sequence>
<gene>
    <name evidence="1" type="ORF">BLA6863_05664</name>
</gene>